<dbReference type="PANTHER" id="PTHR12375">
    <property type="entry name" value="RNA-BINDING PROTEIN LUC7-RELATED"/>
    <property type="match status" value="1"/>
</dbReference>
<evidence type="ECO:0000313" key="3">
    <source>
        <dbReference type="EMBL" id="KAA8495950.1"/>
    </source>
</evidence>
<dbReference type="OrthoDB" id="153872at2759"/>
<evidence type="ECO:0008006" key="5">
    <source>
        <dbReference type="Google" id="ProtNLM"/>
    </source>
</evidence>
<reference evidence="4" key="1">
    <citation type="journal article" date="2019" name="Nat. Commun.">
        <title>Expansion of phycobilisome linker gene families in mesophilic red algae.</title>
        <authorList>
            <person name="Lee J."/>
            <person name="Kim D."/>
            <person name="Bhattacharya D."/>
            <person name="Yoon H.S."/>
        </authorList>
    </citation>
    <scope>NUCLEOTIDE SEQUENCE [LARGE SCALE GENOMIC DNA]</scope>
    <source>
        <strain evidence="4">CCMP 1328</strain>
    </source>
</reference>
<protein>
    <recommendedName>
        <fullName evidence="5">Luc7-like protein 3</fullName>
    </recommendedName>
</protein>
<feature type="region of interest" description="Disordered" evidence="2">
    <location>
        <begin position="239"/>
        <end position="267"/>
    </location>
</feature>
<dbReference type="InterPro" id="IPR004882">
    <property type="entry name" value="Luc7-rel"/>
</dbReference>
<name>A0A5J4YY99_PORPP</name>
<feature type="compositionally biased region" description="Polar residues" evidence="2">
    <location>
        <begin position="292"/>
        <end position="301"/>
    </location>
</feature>
<feature type="compositionally biased region" description="Basic and acidic residues" evidence="2">
    <location>
        <begin position="413"/>
        <end position="422"/>
    </location>
</feature>
<dbReference type="Pfam" id="PF03194">
    <property type="entry name" value="LUC7"/>
    <property type="match status" value="2"/>
</dbReference>
<dbReference type="AlphaFoldDB" id="A0A5J4YY99"/>
<feature type="region of interest" description="Disordered" evidence="2">
    <location>
        <begin position="290"/>
        <end position="313"/>
    </location>
</feature>
<sequence length="422" mass="46917">MGGAYDAVRAQLDALMGHDRDGGVELVGQRHSRRLPLHERARHTPPALQPEMTCAYADERVCSGFLFGVCLNDVFANTKLQRGACAHLHSEFVRDQFMRDYKHFNSTGTDARRKSSDRDVAAPSKLLQHERVCERACQELVNDVERRIAKRLERLRVEYGISDEPQTMLVSDPGVPLSLNSAAADEKLVISEDELERNDHGLSLDPAFAPVAKVDANEWKKMHDVGCITVLDTGVESSAGGCANDASKESQVQEPPEKERCVGWPDNDDGCVNTQREELEDGEVEEAATLALQRQSSPEQQRTAETREEKDNVPANQMRVCDVCSGFLSCSARTAAQIDSHFSGRLHHAFLLIRKKLVEIAATRSSRQSVIHRDAFQSQSGPPTHTGKRSRPEHDGYRAEGRKRNRGYGSRSRNVEKGHGLS</sequence>
<dbReference type="GO" id="GO:0006376">
    <property type="term" value="P:mRNA splice site recognition"/>
    <property type="evidence" value="ECO:0007669"/>
    <property type="project" value="InterPro"/>
</dbReference>
<dbReference type="GO" id="GO:0005685">
    <property type="term" value="C:U1 snRNP"/>
    <property type="evidence" value="ECO:0007669"/>
    <property type="project" value="InterPro"/>
</dbReference>
<accession>A0A5J4YY99</accession>
<dbReference type="GO" id="GO:0003729">
    <property type="term" value="F:mRNA binding"/>
    <property type="evidence" value="ECO:0007669"/>
    <property type="project" value="InterPro"/>
</dbReference>
<organism evidence="3 4">
    <name type="scientific">Porphyridium purpureum</name>
    <name type="common">Red alga</name>
    <name type="synonym">Porphyridium cruentum</name>
    <dbReference type="NCBI Taxonomy" id="35688"/>
    <lineage>
        <taxon>Eukaryota</taxon>
        <taxon>Rhodophyta</taxon>
        <taxon>Bangiophyceae</taxon>
        <taxon>Porphyridiales</taxon>
        <taxon>Porphyridiaceae</taxon>
        <taxon>Porphyridium</taxon>
    </lineage>
</organism>
<keyword evidence="4" id="KW-1185">Reference proteome</keyword>
<proteinExistence type="inferred from homology"/>
<feature type="compositionally biased region" description="Basic and acidic residues" evidence="2">
    <location>
        <begin position="302"/>
        <end position="312"/>
    </location>
</feature>
<dbReference type="EMBL" id="VRMN01000003">
    <property type="protein sequence ID" value="KAA8495950.1"/>
    <property type="molecule type" value="Genomic_DNA"/>
</dbReference>
<evidence type="ECO:0000256" key="1">
    <source>
        <dbReference type="ARBA" id="ARBA00005655"/>
    </source>
</evidence>
<dbReference type="Proteomes" id="UP000324585">
    <property type="component" value="Unassembled WGS sequence"/>
</dbReference>
<feature type="compositionally biased region" description="Basic and acidic residues" evidence="2">
    <location>
        <begin position="390"/>
        <end position="402"/>
    </location>
</feature>
<gene>
    <name evidence="3" type="ORF">FVE85_2105</name>
</gene>
<evidence type="ECO:0000256" key="2">
    <source>
        <dbReference type="SAM" id="MobiDB-lite"/>
    </source>
</evidence>
<comment type="similarity">
    <text evidence="1">Belongs to the Luc7 family.</text>
</comment>
<comment type="caution">
    <text evidence="3">The sequence shown here is derived from an EMBL/GenBank/DDBJ whole genome shotgun (WGS) entry which is preliminary data.</text>
</comment>
<feature type="region of interest" description="Disordered" evidence="2">
    <location>
        <begin position="368"/>
        <end position="422"/>
    </location>
</feature>
<evidence type="ECO:0000313" key="4">
    <source>
        <dbReference type="Proteomes" id="UP000324585"/>
    </source>
</evidence>